<evidence type="ECO:0000259" key="5">
    <source>
        <dbReference type="PROSITE" id="PS50937"/>
    </source>
</evidence>
<evidence type="ECO:0000256" key="2">
    <source>
        <dbReference type="ARBA" id="ARBA00023125"/>
    </source>
</evidence>
<keyword evidence="2" id="KW-0238">DNA-binding</keyword>
<dbReference type="SMART" id="SM00422">
    <property type="entry name" value="HTH_MERR"/>
    <property type="match status" value="1"/>
</dbReference>
<dbReference type="Gene3D" id="1.10.1660.10">
    <property type="match status" value="1"/>
</dbReference>
<dbReference type="InterPro" id="IPR000551">
    <property type="entry name" value="MerR-type_HTH_dom"/>
</dbReference>
<keyword evidence="4" id="KW-0175">Coiled coil</keyword>
<feature type="coiled-coil region" evidence="4">
    <location>
        <begin position="276"/>
        <end position="303"/>
    </location>
</feature>
<accession>A0ABT4DDP4</accession>
<evidence type="ECO:0000313" key="7">
    <source>
        <dbReference type="Proteomes" id="UP001144612"/>
    </source>
</evidence>
<dbReference type="InterPro" id="IPR009061">
    <property type="entry name" value="DNA-bd_dom_put_sf"/>
</dbReference>
<dbReference type="PANTHER" id="PTHR30204">
    <property type="entry name" value="REDOX-CYCLING DRUG-SENSING TRANSCRIPTIONAL ACTIVATOR SOXR"/>
    <property type="match status" value="1"/>
</dbReference>
<dbReference type="Pfam" id="PF13411">
    <property type="entry name" value="MerR_1"/>
    <property type="match status" value="1"/>
</dbReference>
<keyword evidence="3" id="KW-0804">Transcription</keyword>
<evidence type="ECO:0000256" key="4">
    <source>
        <dbReference type="SAM" id="Coils"/>
    </source>
</evidence>
<dbReference type="PANTHER" id="PTHR30204:SF94">
    <property type="entry name" value="HEAVY METAL-DEPENDENT TRANSCRIPTIONAL REGULATOR HI_0293-RELATED"/>
    <property type="match status" value="1"/>
</dbReference>
<comment type="caution">
    <text evidence="6">The sequence shown here is derived from an EMBL/GenBank/DDBJ whole genome shotgun (WGS) entry which is preliminary data.</text>
</comment>
<keyword evidence="1" id="KW-0805">Transcription regulation</keyword>
<keyword evidence="7" id="KW-1185">Reference proteome</keyword>
<evidence type="ECO:0000256" key="3">
    <source>
        <dbReference type="ARBA" id="ARBA00023163"/>
    </source>
</evidence>
<evidence type="ECO:0000313" key="6">
    <source>
        <dbReference type="EMBL" id="MCY6960412.1"/>
    </source>
</evidence>
<dbReference type="SUPFAM" id="SSF46955">
    <property type="entry name" value="Putative DNA-binding domain"/>
    <property type="match status" value="1"/>
</dbReference>
<name>A0ABT4DDP4_9CLOT</name>
<dbReference type="Proteomes" id="UP001144612">
    <property type="component" value="Unassembled WGS sequence"/>
</dbReference>
<protein>
    <submittedName>
        <fullName evidence="6">MerR family transcriptional regulator</fullName>
    </submittedName>
</protein>
<dbReference type="RefSeq" id="WP_268062849.1">
    <property type="nucleotide sequence ID" value="NZ_JAPQFJ010000027.1"/>
</dbReference>
<gene>
    <name evidence="6" type="ORF">OW729_17535</name>
</gene>
<feature type="domain" description="HTH merR-type" evidence="5">
    <location>
        <begin position="1"/>
        <end position="69"/>
    </location>
</feature>
<sequence>MNIKNASEKTGLTKKAIKYYESEGLITPSKNSENNYREYTDADIVKLNLIGALRAVDIPIFNIKEIINGNSTIPKIMKTTLQKIEEKIEHLEKSKLIINSIIENSSKDYESIGEQIKRLKETLGLSVDEKKEYISNALLRLFPGNFGETFVTTYSPFLQVTIDNDEKRKIWLELVEFLDNLDEIDENHPFVKQLNESAKLQNQNTEPYKNKHFQMIKNLLNNDPTTREQIRNQMIFFAEQLHENDVFRKSFKDNLSKSKDLFNSINLYDNYFDDCLAVLSEDYKKYREINAEIKKEADQEIKERFGVDFNELMKELCSN</sequence>
<organism evidence="6 7">
    <name type="scientific">Clostridium brassicae</name>
    <dbReference type="NCBI Taxonomy" id="2999072"/>
    <lineage>
        <taxon>Bacteria</taxon>
        <taxon>Bacillati</taxon>
        <taxon>Bacillota</taxon>
        <taxon>Clostridia</taxon>
        <taxon>Eubacteriales</taxon>
        <taxon>Clostridiaceae</taxon>
        <taxon>Clostridium</taxon>
    </lineage>
</organism>
<proteinExistence type="predicted"/>
<dbReference type="EMBL" id="JAPQFJ010000027">
    <property type="protein sequence ID" value="MCY6960412.1"/>
    <property type="molecule type" value="Genomic_DNA"/>
</dbReference>
<reference evidence="6" key="1">
    <citation type="submission" date="2022-12" db="EMBL/GenBank/DDBJ databases">
        <title>Clostridium sp. nov., isolated from industrial wastewater.</title>
        <authorList>
            <person name="Jiayan W."/>
        </authorList>
    </citation>
    <scope>NUCLEOTIDE SEQUENCE</scope>
    <source>
        <strain evidence="6">ZC22-4</strain>
    </source>
</reference>
<evidence type="ECO:0000256" key="1">
    <source>
        <dbReference type="ARBA" id="ARBA00023015"/>
    </source>
</evidence>
<dbReference type="PROSITE" id="PS50937">
    <property type="entry name" value="HTH_MERR_2"/>
    <property type="match status" value="1"/>
</dbReference>
<dbReference type="InterPro" id="IPR047057">
    <property type="entry name" value="MerR_fam"/>
</dbReference>